<keyword evidence="2" id="KW-1185">Reference proteome</keyword>
<dbReference type="AlphaFoldDB" id="A0A1G7DHX6"/>
<name>A0A1G7DHX6_9PROT</name>
<dbReference type="Proteomes" id="UP000198925">
    <property type="component" value="Unassembled WGS sequence"/>
</dbReference>
<organism evidence="1 2">
    <name type="scientific">Belnapia rosea</name>
    <dbReference type="NCBI Taxonomy" id="938405"/>
    <lineage>
        <taxon>Bacteria</taxon>
        <taxon>Pseudomonadati</taxon>
        <taxon>Pseudomonadota</taxon>
        <taxon>Alphaproteobacteria</taxon>
        <taxon>Acetobacterales</taxon>
        <taxon>Roseomonadaceae</taxon>
        <taxon>Belnapia</taxon>
    </lineage>
</organism>
<protein>
    <submittedName>
        <fullName evidence="1">Uncharacterized protein</fullName>
    </submittedName>
</protein>
<dbReference type="RefSeq" id="WP_281201330.1">
    <property type="nucleotide sequence ID" value="NZ_FMZX01000045.1"/>
</dbReference>
<evidence type="ECO:0000313" key="2">
    <source>
        <dbReference type="Proteomes" id="UP000198925"/>
    </source>
</evidence>
<evidence type="ECO:0000313" key="1">
    <source>
        <dbReference type="EMBL" id="SDE50660.1"/>
    </source>
</evidence>
<accession>A0A1G7DHX6</accession>
<gene>
    <name evidence="1" type="ORF">SAMN04487779_104514</name>
</gene>
<sequence>MTVLTMLLTVISAALDGPPDSRGIRLARSLYLAALLPVVLLAA</sequence>
<dbReference type="EMBL" id="FMZX01000045">
    <property type="protein sequence ID" value="SDE50660.1"/>
    <property type="molecule type" value="Genomic_DNA"/>
</dbReference>
<proteinExistence type="predicted"/>
<reference evidence="1 2" key="1">
    <citation type="submission" date="2016-10" db="EMBL/GenBank/DDBJ databases">
        <authorList>
            <person name="de Groot N.N."/>
        </authorList>
    </citation>
    <scope>NUCLEOTIDE SEQUENCE [LARGE SCALE GENOMIC DNA]</scope>
    <source>
        <strain evidence="1 2">CPCC 100156</strain>
    </source>
</reference>